<evidence type="ECO:0000259" key="1">
    <source>
        <dbReference type="Pfam" id="PF01609"/>
    </source>
</evidence>
<dbReference type="KEGG" id="csg:Cylst_1752"/>
<dbReference type="EMBL" id="CP003642">
    <property type="protein sequence ID" value="AFZ24023.1"/>
    <property type="molecule type" value="Genomic_DNA"/>
</dbReference>
<dbReference type="HOGENOM" id="CLU_653316_0_0_3"/>
<dbReference type="Gene3D" id="3.30.70.1290">
    <property type="entry name" value="Transposase IS200-like"/>
    <property type="match status" value="1"/>
</dbReference>
<dbReference type="InterPro" id="IPR036515">
    <property type="entry name" value="Transposase_17_sf"/>
</dbReference>
<dbReference type="GO" id="GO:0004803">
    <property type="term" value="F:transposase activity"/>
    <property type="evidence" value="ECO:0007669"/>
    <property type="project" value="InterPro"/>
</dbReference>
<dbReference type="PATRIC" id="fig|56107.3.peg.1958"/>
<dbReference type="SUPFAM" id="SSF53098">
    <property type="entry name" value="Ribonuclease H-like"/>
    <property type="match status" value="1"/>
</dbReference>
<dbReference type="eggNOG" id="COG3385">
    <property type="taxonomic scope" value="Bacteria"/>
</dbReference>
<dbReference type="InterPro" id="IPR002559">
    <property type="entry name" value="Transposase_11"/>
</dbReference>
<organism evidence="2 3">
    <name type="scientific">Cylindrospermum stagnale PCC 7417</name>
    <dbReference type="NCBI Taxonomy" id="56107"/>
    <lineage>
        <taxon>Bacteria</taxon>
        <taxon>Bacillati</taxon>
        <taxon>Cyanobacteriota</taxon>
        <taxon>Cyanophyceae</taxon>
        <taxon>Nostocales</taxon>
        <taxon>Nostocaceae</taxon>
        <taxon>Cylindrospermum</taxon>
    </lineage>
</organism>
<feature type="domain" description="Transposase IS4-like" evidence="1">
    <location>
        <begin position="323"/>
        <end position="417"/>
    </location>
</feature>
<evidence type="ECO:0000313" key="2">
    <source>
        <dbReference type="EMBL" id="AFZ24023.1"/>
    </source>
</evidence>
<dbReference type="eggNOG" id="COG1943">
    <property type="taxonomic scope" value="Bacteria"/>
</dbReference>
<accession>K9WUY1</accession>
<name>K9WUY1_9NOST</name>
<sequence length="420" mass="48088">MQEPRLKIYQRTLPHWELDGATYFITFNTWEKLELSPEEREIVFNSCLFFNKKRYQIFVFVVMADHVHLLIQPLFKSENCHQLQKIILSSSKPQNNLTDYTLSCGMGILRQAQYKSCPPLLLPNLKIISIIKSSLVGWASCHWCQVKKNGFVSREGNLMVEVNTGVLKRAMSKPRKKQGNPDFRHRVNVPAPASEEIESRLFELVSPGTFTNLKEVKDKERSLRSRVLTLPVMAAIVLSIVYRQVQHLTDVLRILEVEGLMWVEATKVSKQALSQRLNSLPAHLFAKLLEQVIECLAAKRSVRELAPAWASVSEKFPAIWIGDASTLEAMKKHFGQLQEKTGAVLAGKMLMVVEAFTHTPVAVWYDADVKRNETRWWQALLERLPSGGLLVVDMGFYGFEWFDSLTTANKYVLTRQKEKV</sequence>
<dbReference type="InterPro" id="IPR012337">
    <property type="entry name" value="RNaseH-like_sf"/>
</dbReference>
<dbReference type="STRING" id="56107.Cylst_1752"/>
<proteinExistence type="predicted"/>
<dbReference type="Pfam" id="PF01609">
    <property type="entry name" value="DDE_Tnp_1"/>
    <property type="match status" value="1"/>
</dbReference>
<reference evidence="2 3" key="1">
    <citation type="submission" date="2012-06" db="EMBL/GenBank/DDBJ databases">
        <title>Finished chromosome of genome of Cylindrospermum stagnale PCC 7417.</title>
        <authorList>
            <consortium name="US DOE Joint Genome Institute"/>
            <person name="Gugger M."/>
            <person name="Coursin T."/>
            <person name="Rippka R."/>
            <person name="Tandeau De Marsac N."/>
            <person name="Huntemann M."/>
            <person name="Wei C.-L."/>
            <person name="Han J."/>
            <person name="Detter J.C."/>
            <person name="Han C."/>
            <person name="Tapia R."/>
            <person name="Chen A."/>
            <person name="Kyrpides N."/>
            <person name="Mavromatis K."/>
            <person name="Markowitz V."/>
            <person name="Szeto E."/>
            <person name="Ivanova N."/>
            <person name="Pagani I."/>
            <person name="Pati A."/>
            <person name="Goodwin L."/>
            <person name="Nordberg H.P."/>
            <person name="Cantor M.N."/>
            <person name="Hua S.X."/>
            <person name="Woyke T."/>
            <person name="Kerfeld C.A."/>
        </authorList>
    </citation>
    <scope>NUCLEOTIDE SEQUENCE [LARGE SCALE GENOMIC DNA]</scope>
    <source>
        <strain evidence="2 3">PCC 7417</strain>
    </source>
</reference>
<protein>
    <submittedName>
        <fullName evidence="2">Transposase family protein</fullName>
    </submittedName>
</protein>
<dbReference type="GO" id="GO:0003677">
    <property type="term" value="F:DNA binding"/>
    <property type="evidence" value="ECO:0007669"/>
    <property type="project" value="InterPro"/>
</dbReference>
<dbReference type="SUPFAM" id="SSF143422">
    <property type="entry name" value="Transposase IS200-like"/>
    <property type="match status" value="1"/>
</dbReference>
<dbReference type="Proteomes" id="UP000010475">
    <property type="component" value="Chromosome"/>
</dbReference>
<dbReference type="GO" id="GO:0006313">
    <property type="term" value="P:DNA transposition"/>
    <property type="evidence" value="ECO:0007669"/>
    <property type="project" value="InterPro"/>
</dbReference>
<evidence type="ECO:0000313" key="3">
    <source>
        <dbReference type="Proteomes" id="UP000010475"/>
    </source>
</evidence>
<keyword evidence="3" id="KW-1185">Reference proteome</keyword>
<gene>
    <name evidence="2" type="ORF">Cylst_1752</name>
</gene>
<dbReference type="AlphaFoldDB" id="K9WUY1"/>